<comment type="subcellular location">
    <subcellularLocation>
        <location evidence="1">Cell membrane</location>
        <topology evidence="1">Multi-pass membrane protein</topology>
    </subcellularLocation>
</comment>
<accession>V4A6B9</accession>
<feature type="transmembrane region" description="Helical" evidence="11">
    <location>
        <begin position="42"/>
        <end position="61"/>
    </location>
</feature>
<feature type="domain" description="G-protein coupled receptors family 1 profile" evidence="12">
    <location>
        <begin position="1"/>
        <end position="230"/>
    </location>
</feature>
<feature type="transmembrane region" description="Helical" evidence="11">
    <location>
        <begin position="176"/>
        <end position="199"/>
    </location>
</feature>
<keyword evidence="6 11" id="KW-0472">Membrane</keyword>
<keyword evidence="3 10" id="KW-0812">Transmembrane</keyword>
<dbReference type="InterPro" id="IPR000276">
    <property type="entry name" value="GPCR_Rhodpsn"/>
</dbReference>
<keyword evidence="14" id="KW-1185">Reference proteome</keyword>
<evidence type="ECO:0000256" key="8">
    <source>
        <dbReference type="ARBA" id="ARBA00023170"/>
    </source>
</evidence>
<protein>
    <recommendedName>
        <fullName evidence="12">G-protein coupled receptors family 1 profile domain-containing protein</fullName>
    </recommendedName>
</protein>
<dbReference type="PROSITE" id="PS00237">
    <property type="entry name" value="G_PROTEIN_RECEP_F1_1"/>
    <property type="match status" value="1"/>
</dbReference>
<dbReference type="PANTHER" id="PTHR24248">
    <property type="entry name" value="ADRENERGIC RECEPTOR-RELATED G-PROTEIN COUPLED RECEPTOR"/>
    <property type="match status" value="1"/>
</dbReference>
<evidence type="ECO:0000256" key="3">
    <source>
        <dbReference type="ARBA" id="ARBA00022692"/>
    </source>
</evidence>
<evidence type="ECO:0000256" key="10">
    <source>
        <dbReference type="RuleBase" id="RU000688"/>
    </source>
</evidence>
<evidence type="ECO:0000256" key="11">
    <source>
        <dbReference type="SAM" id="Phobius"/>
    </source>
</evidence>
<keyword evidence="4 11" id="KW-1133">Transmembrane helix</keyword>
<evidence type="ECO:0000256" key="7">
    <source>
        <dbReference type="ARBA" id="ARBA00023157"/>
    </source>
</evidence>
<dbReference type="GO" id="GO:0045202">
    <property type="term" value="C:synapse"/>
    <property type="evidence" value="ECO:0007669"/>
    <property type="project" value="GOC"/>
</dbReference>
<dbReference type="OrthoDB" id="6117944at2759"/>
<evidence type="ECO:0000256" key="1">
    <source>
        <dbReference type="ARBA" id="ARBA00004651"/>
    </source>
</evidence>
<name>V4A6B9_LOTGI</name>
<keyword evidence="5 10" id="KW-0297">G-protein coupled receptor</keyword>
<evidence type="ECO:0000256" key="4">
    <source>
        <dbReference type="ARBA" id="ARBA00022989"/>
    </source>
</evidence>
<dbReference type="HOGENOM" id="CLU_009579_11_1_1"/>
<dbReference type="GO" id="GO:0004930">
    <property type="term" value="F:G protein-coupled receptor activity"/>
    <property type="evidence" value="ECO:0007669"/>
    <property type="project" value="UniProtKB-KW"/>
</dbReference>
<evidence type="ECO:0000313" key="13">
    <source>
        <dbReference type="EMBL" id="ESO99443.1"/>
    </source>
</evidence>
<keyword evidence="8 10" id="KW-0675">Receptor</keyword>
<dbReference type="KEGG" id="lgi:LOTGIDRAFT_113690"/>
<feature type="transmembrane region" description="Helical" evidence="11">
    <location>
        <begin position="7"/>
        <end position="30"/>
    </location>
</feature>
<sequence>MFLIHIVNIAVADILVGIFVLPILVDFILAGSWKLGDEACQFWVISDILMCTVSIIAIVMVSYDRFIYLNWPKFYSSGYKQYILGSVMVLLPWIIGLGLVLPIWLNGQASQFKSEDSCLLVLQRDFQIASCFISFFVPAFFAICMNFAILIMLCVLRRRWQDRGYIPSSKRPARQVLTVGLVSLVFVVMWTPFFVLVFLKTIDKTFIAPSLLDFAIWFGYLNSGVTPVLWLIYPLVRESYLDLICCIKRTREKPNDETRRTMIDDQPADIELRDM</sequence>
<dbReference type="PRINTS" id="PR00237">
    <property type="entry name" value="GPCRRHODOPSN"/>
</dbReference>
<dbReference type="Proteomes" id="UP000030746">
    <property type="component" value="Unassembled WGS sequence"/>
</dbReference>
<evidence type="ECO:0000259" key="12">
    <source>
        <dbReference type="PROSITE" id="PS50262"/>
    </source>
</evidence>
<evidence type="ECO:0000256" key="2">
    <source>
        <dbReference type="ARBA" id="ARBA00022475"/>
    </source>
</evidence>
<evidence type="ECO:0000256" key="9">
    <source>
        <dbReference type="ARBA" id="ARBA00023224"/>
    </source>
</evidence>
<dbReference type="InterPro" id="IPR017452">
    <property type="entry name" value="GPCR_Rhodpsn_7TM"/>
</dbReference>
<dbReference type="PROSITE" id="PS50262">
    <property type="entry name" value="G_PROTEIN_RECEP_F1_2"/>
    <property type="match status" value="1"/>
</dbReference>
<feature type="transmembrane region" description="Helical" evidence="11">
    <location>
        <begin position="126"/>
        <end position="156"/>
    </location>
</feature>
<comment type="similarity">
    <text evidence="10">Belongs to the G-protein coupled receptor 1 family.</text>
</comment>
<keyword evidence="9 10" id="KW-0807">Transducer</keyword>
<proteinExistence type="inferred from homology"/>
<reference evidence="13 14" key="1">
    <citation type="journal article" date="2013" name="Nature">
        <title>Insights into bilaterian evolution from three spiralian genomes.</title>
        <authorList>
            <person name="Simakov O."/>
            <person name="Marletaz F."/>
            <person name="Cho S.J."/>
            <person name="Edsinger-Gonzales E."/>
            <person name="Havlak P."/>
            <person name="Hellsten U."/>
            <person name="Kuo D.H."/>
            <person name="Larsson T."/>
            <person name="Lv J."/>
            <person name="Arendt D."/>
            <person name="Savage R."/>
            <person name="Osoegawa K."/>
            <person name="de Jong P."/>
            <person name="Grimwood J."/>
            <person name="Chapman J.A."/>
            <person name="Shapiro H."/>
            <person name="Aerts A."/>
            <person name="Otillar R.P."/>
            <person name="Terry A.Y."/>
            <person name="Boore J.L."/>
            <person name="Grigoriev I.V."/>
            <person name="Lindberg D.R."/>
            <person name="Seaver E.C."/>
            <person name="Weisblat D.A."/>
            <person name="Putnam N.H."/>
            <person name="Rokhsar D.S."/>
        </authorList>
    </citation>
    <scope>NUCLEOTIDE SEQUENCE [LARGE SCALE GENOMIC DNA]</scope>
</reference>
<dbReference type="SUPFAM" id="SSF81321">
    <property type="entry name" value="Family A G protein-coupled receptor-like"/>
    <property type="match status" value="1"/>
</dbReference>
<organism evidence="13 14">
    <name type="scientific">Lottia gigantea</name>
    <name type="common">Giant owl limpet</name>
    <dbReference type="NCBI Taxonomy" id="225164"/>
    <lineage>
        <taxon>Eukaryota</taxon>
        <taxon>Metazoa</taxon>
        <taxon>Spiralia</taxon>
        <taxon>Lophotrochozoa</taxon>
        <taxon>Mollusca</taxon>
        <taxon>Gastropoda</taxon>
        <taxon>Patellogastropoda</taxon>
        <taxon>Lottioidea</taxon>
        <taxon>Lottiidae</taxon>
        <taxon>Lottia</taxon>
    </lineage>
</organism>
<dbReference type="CTD" id="20230998"/>
<evidence type="ECO:0000256" key="6">
    <source>
        <dbReference type="ARBA" id="ARBA00023136"/>
    </source>
</evidence>
<dbReference type="Gene3D" id="1.20.1070.10">
    <property type="entry name" value="Rhodopsin 7-helix transmembrane proteins"/>
    <property type="match status" value="1"/>
</dbReference>
<dbReference type="PANTHER" id="PTHR24248:SF125">
    <property type="entry name" value="DOPAMINE D2-LIKE RECEPTOR"/>
    <property type="match status" value="1"/>
</dbReference>
<evidence type="ECO:0000313" key="14">
    <source>
        <dbReference type="Proteomes" id="UP000030746"/>
    </source>
</evidence>
<keyword evidence="2" id="KW-1003">Cell membrane</keyword>
<dbReference type="GO" id="GO:0005886">
    <property type="term" value="C:plasma membrane"/>
    <property type="evidence" value="ECO:0007669"/>
    <property type="project" value="UniProtKB-SubCell"/>
</dbReference>
<evidence type="ECO:0000256" key="5">
    <source>
        <dbReference type="ARBA" id="ARBA00023040"/>
    </source>
</evidence>
<dbReference type="GeneID" id="20230998"/>
<dbReference type="OMA" id="KHEVITY"/>
<dbReference type="EMBL" id="KB201037">
    <property type="protein sequence ID" value="ESO99443.1"/>
    <property type="molecule type" value="Genomic_DNA"/>
</dbReference>
<gene>
    <name evidence="13" type="ORF">LOTGIDRAFT_113690</name>
</gene>
<dbReference type="AlphaFoldDB" id="V4A6B9"/>
<keyword evidence="7" id="KW-1015">Disulfide bond</keyword>
<dbReference type="GO" id="GO:0001591">
    <property type="term" value="F:dopamine neurotransmitter receptor activity, coupled via Gi/Go"/>
    <property type="evidence" value="ECO:0007669"/>
    <property type="project" value="TreeGrafter"/>
</dbReference>
<dbReference type="RefSeq" id="XP_009049930.1">
    <property type="nucleotide sequence ID" value="XM_009051682.1"/>
</dbReference>
<feature type="transmembrane region" description="Helical" evidence="11">
    <location>
        <begin position="82"/>
        <end position="106"/>
    </location>
</feature>
<dbReference type="Pfam" id="PF00001">
    <property type="entry name" value="7tm_1"/>
    <property type="match status" value="1"/>
</dbReference>
<feature type="transmembrane region" description="Helical" evidence="11">
    <location>
        <begin position="214"/>
        <end position="233"/>
    </location>
</feature>